<protein>
    <submittedName>
        <fullName evidence="1">Uncharacterized protein</fullName>
    </submittedName>
</protein>
<gene>
    <name evidence="1" type="ORF">S06H3_55362</name>
</gene>
<evidence type="ECO:0000313" key="1">
    <source>
        <dbReference type="EMBL" id="GAI57376.1"/>
    </source>
</evidence>
<accession>X1QRE5</accession>
<sequence>MENSLREKKSSERNKKEISALRNLTKMSKYWSLKEVSLLKKYFPQA</sequence>
<proteinExistence type="predicted"/>
<comment type="caution">
    <text evidence="1">The sequence shown here is derived from an EMBL/GenBank/DDBJ whole genome shotgun (WGS) entry which is preliminary data.</text>
</comment>
<name>X1QRE5_9ZZZZ</name>
<reference evidence="1" key="1">
    <citation type="journal article" date="2014" name="Front. Microbiol.">
        <title>High frequency of phylogenetically diverse reductive dehalogenase-homologous genes in deep subseafloor sedimentary metagenomes.</title>
        <authorList>
            <person name="Kawai M."/>
            <person name="Futagami T."/>
            <person name="Toyoda A."/>
            <person name="Takaki Y."/>
            <person name="Nishi S."/>
            <person name="Hori S."/>
            <person name="Arai W."/>
            <person name="Tsubouchi T."/>
            <person name="Morono Y."/>
            <person name="Uchiyama I."/>
            <person name="Ito T."/>
            <person name="Fujiyama A."/>
            <person name="Inagaki F."/>
            <person name="Takami H."/>
        </authorList>
    </citation>
    <scope>NUCLEOTIDE SEQUENCE</scope>
    <source>
        <strain evidence="1">Expedition CK06-06</strain>
    </source>
</reference>
<feature type="non-terminal residue" evidence="1">
    <location>
        <position position="46"/>
    </location>
</feature>
<dbReference type="EMBL" id="BARV01035480">
    <property type="protein sequence ID" value="GAI57376.1"/>
    <property type="molecule type" value="Genomic_DNA"/>
</dbReference>
<organism evidence="1">
    <name type="scientific">marine sediment metagenome</name>
    <dbReference type="NCBI Taxonomy" id="412755"/>
    <lineage>
        <taxon>unclassified sequences</taxon>
        <taxon>metagenomes</taxon>
        <taxon>ecological metagenomes</taxon>
    </lineage>
</organism>
<dbReference type="AlphaFoldDB" id="X1QRE5"/>